<dbReference type="InterPro" id="IPR002659">
    <property type="entry name" value="Glyco_trans_31"/>
</dbReference>
<evidence type="ECO:0000256" key="1">
    <source>
        <dbReference type="ARBA" id="ARBA00004323"/>
    </source>
</evidence>
<gene>
    <name evidence="12" type="ORF">RUM43_001173</name>
</gene>
<evidence type="ECO:0000256" key="3">
    <source>
        <dbReference type="ARBA" id="ARBA00022676"/>
    </source>
</evidence>
<keyword evidence="3 11" id="KW-0328">Glycosyltransferase</keyword>
<organism evidence="12 13">
    <name type="scientific">Polyplax serrata</name>
    <name type="common">Common mouse louse</name>
    <dbReference type="NCBI Taxonomy" id="468196"/>
    <lineage>
        <taxon>Eukaryota</taxon>
        <taxon>Metazoa</taxon>
        <taxon>Ecdysozoa</taxon>
        <taxon>Arthropoda</taxon>
        <taxon>Hexapoda</taxon>
        <taxon>Insecta</taxon>
        <taxon>Pterygota</taxon>
        <taxon>Neoptera</taxon>
        <taxon>Paraneoptera</taxon>
        <taxon>Psocodea</taxon>
        <taxon>Troctomorpha</taxon>
        <taxon>Phthiraptera</taxon>
        <taxon>Anoplura</taxon>
        <taxon>Polyplacidae</taxon>
        <taxon>Polyplax</taxon>
    </lineage>
</organism>
<evidence type="ECO:0000256" key="9">
    <source>
        <dbReference type="ARBA" id="ARBA00023136"/>
    </source>
</evidence>
<evidence type="ECO:0000313" key="13">
    <source>
        <dbReference type="Proteomes" id="UP001372834"/>
    </source>
</evidence>
<keyword evidence="7 11" id="KW-1133">Transmembrane helix</keyword>
<keyword evidence="4" id="KW-0808">Transferase</keyword>
<evidence type="ECO:0000256" key="4">
    <source>
        <dbReference type="ARBA" id="ARBA00022679"/>
    </source>
</evidence>
<evidence type="ECO:0000256" key="2">
    <source>
        <dbReference type="ARBA" id="ARBA00008661"/>
    </source>
</evidence>
<keyword evidence="5 11" id="KW-0812">Transmembrane</keyword>
<reference evidence="12 13" key="1">
    <citation type="submission" date="2023-10" db="EMBL/GenBank/DDBJ databases">
        <title>Genomes of two closely related lineages of the louse Polyplax serrata with different host specificities.</title>
        <authorList>
            <person name="Martinu J."/>
            <person name="Tarabai H."/>
            <person name="Stefka J."/>
            <person name="Hypsa V."/>
        </authorList>
    </citation>
    <scope>NUCLEOTIDE SEQUENCE [LARGE SCALE GENOMIC DNA]</scope>
    <source>
        <strain evidence="12">HR10_N</strain>
    </source>
</reference>
<evidence type="ECO:0000256" key="11">
    <source>
        <dbReference type="RuleBase" id="RU363063"/>
    </source>
</evidence>
<keyword evidence="8 11" id="KW-0333">Golgi apparatus</keyword>
<dbReference type="Pfam" id="PF01762">
    <property type="entry name" value="Galactosyl_T"/>
    <property type="match status" value="1"/>
</dbReference>
<dbReference type="EMBL" id="JAWJWE010000001">
    <property type="protein sequence ID" value="KAK6644897.1"/>
    <property type="molecule type" value="Genomic_DNA"/>
</dbReference>
<sequence>MYTKGGTSNYLKKCLSFILIFGSLVVLLIIFYLENDSREESAEDDILFFNEATIQDERKLLNLSDFHYVIKNNVCGEPFRKNILAILIVTSYAGDFETRSAIRRAFPSKVLAKFGVRRVFLLALIDENKNYNRVSQSAIQDENNRFHDIVQGNFYEAYRNLTYKHIMGLRFASSYCPQAKYVIKMDHDIIFDFYRLNFLLRKLPRVKYLLAGYILSHMKPIREPKNKWFVTKEEYPRDSYPNFLSGWFYITTPKVAQLLSKLSNNVKYFWIDDLYVTGLLIEKTNISLTKINRFYTTHHEYLQCCIDKPSYTCDYLIGPTSSDNKLFFKFQKYAENCFYKNCKKRREENSVKSTCIATWKEEPFGKGHAIVDLVKL</sequence>
<dbReference type="PANTHER" id="PTHR11214">
    <property type="entry name" value="BETA-1,3-N-ACETYLGLUCOSAMINYLTRANSFERASE"/>
    <property type="match status" value="1"/>
</dbReference>
<dbReference type="FunFam" id="3.90.550.50:FF:000001">
    <property type="entry name" value="Hexosyltransferase"/>
    <property type="match status" value="1"/>
</dbReference>
<feature type="transmembrane region" description="Helical" evidence="11">
    <location>
        <begin position="14"/>
        <end position="33"/>
    </location>
</feature>
<evidence type="ECO:0000256" key="7">
    <source>
        <dbReference type="ARBA" id="ARBA00022989"/>
    </source>
</evidence>
<comment type="caution">
    <text evidence="12">The sequence shown here is derived from an EMBL/GenBank/DDBJ whole genome shotgun (WGS) entry which is preliminary data.</text>
</comment>
<dbReference type="EC" id="2.4.1.-" evidence="11"/>
<comment type="subcellular location">
    <subcellularLocation>
        <location evidence="1 11">Golgi apparatus membrane</location>
        <topology evidence="1 11">Single-pass type II membrane protein</topology>
    </subcellularLocation>
</comment>
<dbReference type="GO" id="GO:0016758">
    <property type="term" value="F:hexosyltransferase activity"/>
    <property type="evidence" value="ECO:0007669"/>
    <property type="project" value="InterPro"/>
</dbReference>
<dbReference type="Gene3D" id="3.90.550.50">
    <property type="match status" value="1"/>
</dbReference>
<proteinExistence type="inferred from homology"/>
<evidence type="ECO:0000256" key="10">
    <source>
        <dbReference type="ARBA" id="ARBA00023180"/>
    </source>
</evidence>
<keyword evidence="10" id="KW-0325">Glycoprotein</keyword>
<evidence type="ECO:0000313" key="12">
    <source>
        <dbReference type="EMBL" id="KAK6644897.1"/>
    </source>
</evidence>
<keyword evidence="9 11" id="KW-0472">Membrane</keyword>
<evidence type="ECO:0000256" key="6">
    <source>
        <dbReference type="ARBA" id="ARBA00022968"/>
    </source>
</evidence>
<name>A0AAN8SDZ6_POLSC</name>
<dbReference type="GO" id="GO:0000139">
    <property type="term" value="C:Golgi membrane"/>
    <property type="evidence" value="ECO:0007669"/>
    <property type="project" value="UniProtKB-SubCell"/>
</dbReference>
<dbReference type="PANTHER" id="PTHR11214:SF235">
    <property type="entry name" value="HEXOSYLTRANSFERASE"/>
    <property type="match status" value="1"/>
</dbReference>
<evidence type="ECO:0000256" key="5">
    <source>
        <dbReference type="ARBA" id="ARBA00022692"/>
    </source>
</evidence>
<dbReference type="AlphaFoldDB" id="A0AAN8SDZ6"/>
<dbReference type="Proteomes" id="UP001372834">
    <property type="component" value="Unassembled WGS sequence"/>
</dbReference>
<evidence type="ECO:0000256" key="8">
    <source>
        <dbReference type="ARBA" id="ARBA00023034"/>
    </source>
</evidence>
<protein>
    <recommendedName>
        <fullName evidence="11">Hexosyltransferase</fullName>
        <ecNumber evidence="11">2.4.1.-</ecNumber>
    </recommendedName>
</protein>
<comment type="similarity">
    <text evidence="2 11">Belongs to the glycosyltransferase 31 family.</text>
</comment>
<accession>A0AAN8SDZ6</accession>
<dbReference type="GO" id="GO:0006493">
    <property type="term" value="P:protein O-linked glycosylation"/>
    <property type="evidence" value="ECO:0007669"/>
    <property type="project" value="TreeGrafter"/>
</dbReference>
<keyword evidence="6 11" id="KW-0735">Signal-anchor</keyword>